<feature type="transmembrane region" description="Helical" evidence="2">
    <location>
        <begin position="97"/>
        <end position="116"/>
    </location>
</feature>
<dbReference type="AlphaFoldDB" id="A0A2M8PEG2"/>
<dbReference type="Proteomes" id="UP000229681">
    <property type="component" value="Unassembled WGS sequence"/>
</dbReference>
<dbReference type="PANTHER" id="PTHR30487">
    <property type="entry name" value="TYPE 4 PREPILIN-LIKE PROTEINS LEADER PEPTIDE-PROCESSING ENZYME"/>
    <property type="match status" value="1"/>
</dbReference>
<evidence type="ECO:0000313" key="5">
    <source>
        <dbReference type="Proteomes" id="UP000229681"/>
    </source>
</evidence>
<feature type="domain" description="Prepilin type IV endopeptidase peptidase" evidence="3">
    <location>
        <begin position="106"/>
        <end position="225"/>
    </location>
</feature>
<keyword evidence="2" id="KW-0812">Transmembrane</keyword>
<feature type="transmembrane region" description="Helical" evidence="2">
    <location>
        <begin position="155"/>
        <end position="173"/>
    </location>
</feature>
<dbReference type="InterPro" id="IPR050882">
    <property type="entry name" value="Prepilin_peptidase/N-MTase"/>
</dbReference>
<organism evidence="4 5">
    <name type="scientific">Candidatus Thermofonsia Clade 1 bacterium</name>
    <dbReference type="NCBI Taxonomy" id="2364210"/>
    <lineage>
        <taxon>Bacteria</taxon>
        <taxon>Bacillati</taxon>
        <taxon>Chloroflexota</taxon>
        <taxon>Candidatus Thermofontia</taxon>
        <taxon>Candidatus Thermofonsia Clade 1</taxon>
    </lineage>
</organism>
<proteinExistence type="inferred from homology"/>
<dbReference type="Pfam" id="PF01478">
    <property type="entry name" value="Peptidase_A24"/>
    <property type="match status" value="1"/>
</dbReference>
<feature type="transmembrane region" description="Helical" evidence="2">
    <location>
        <begin position="185"/>
        <end position="205"/>
    </location>
</feature>
<gene>
    <name evidence="4" type="ORF">CUN49_07940</name>
</gene>
<keyword evidence="2" id="KW-1133">Transmembrane helix</keyword>
<evidence type="ECO:0000256" key="1">
    <source>
        <dbReference type="ARBA" id="ARBA00005801"/>
    </source>
</evidence>
<comment type="similarity">
    <text evidence="1">Belongs to the peptidase A24 family.</text>
</comment>
<comment type="caution">
    <text evidence="4">The sequence shown here is derived from an EMBL/GenBank/DDBJ whole genome shotgun (WGS) entry which is preliminary data.</text>
</comment>
<dbReference type="EMBL" id="PGTM01000093">
    <property type="protein sequence ID" value="PJF35950.1"/>
    <property type="molecule type" value="Genomic_DNA"/>
</dbReference>
<feature type="transmembrane region" description="Helical" evidence="2">
    <location>
        <begin position="123"/>
        <end position="143"/>
    </location>
</feature>
<accession>A0A2M8PEG2</accession>
<reference evidence="4 5" key="1">
    <citation type="submission" date="2017-11" db="EMBL/GenBank/DDBJ databases">
        <title>Evolution of Phototrophy in the Chloroflexi Phylum Driven by Horizontal Gene Transfer.</title>
        <authorList>
            <person name="Ward L.M."/>
            <person name="Hemp J."/>
            <person name="Shih P.M."/>
            <person name="Mcglynn S.E."/>
            <person name="Fischer W."/>
        </authorList>
    </citation>
    <scope>NUCLEOTIDE SEQUENCE [LARGE SCALE GENOMIC DNA]</scope>
    <source>
        <strain evidence="4">JP3_13</strain>
    </source>
</reference>
<dbReference type="GO" id="GO:0004190">
    <property type="term" value="F:aspartic-type endopeptidase activity"/>
    <property type="evidence" value="ECO:0007669"/>
    <property type="project" value="InterPro"/>
</dbReference>
<feature type="transmembrane region" description="Helical" evidence="2">
    <location>
        <begin position="211"/>
        <end position="233"/>
    </location>
</feature>
<feature type="transmembrane region" description="Helical" evidence="2">
    <location>
        <begin position="74"/>
        <end position="91"/>
    </location>
</feature>
<dbReference type="GO" id="GO:0005886">
    <property type="term" value="C:plasma membrane"/>
    <property type="evidence" value="ECO:0007669"/>
    <property type="project" value="TreeGrafter"/>
</dbReference>
<keyword evidence="2" id="KW-0472">Membrane</keyword>
<evidence type="ECO:0000313" key="4">
    <source>
        <dbReference type="EMBL" id="PJF35950.1"/>
    </source>
</evidence>
<feature type="transmembrane region" description="Helical" evidence="2">
    <location>
        <begin position="245"/>
        <end position="264"/>
    </location>
</feature>
<evidence type="ECO:0000259" key="3">
    <source>
        <dbReference type="Pfam" id="PF01478"/>
    </source>
</evidence>
<sequence>MHVLIAALLGFLAALMVNRLADYLPARRYDQLARRSPFVSAQSLPLVPPLVPRAPLWQCFGFTRALAGKADKRAWRYLAVELALSAAFGLIAYTYGLYLPVSFFYIYAALFALIAVIDIEHRWILPSTLMALIACSALEWLLFGWRNVPQEMLRGALNGCLIGACLWLLGFAYGKLKKSLRGKAVGRTIFGLGDIWLLSACGVLIGGEYILFATLMMMLSGGAAALGAMLWRLARRGQRRRRRGALAIPYAPHILLGTAIWLYAPAAASSLLRSLIN</sequence>
<name>A0A2M8PEG2_9CHLR</name>
<dbReference type="InterPro" id="IPR000045">
    <property type="entry name" value="Prepilin_IV_endopep_pep"/>
</dbReference>
<evidence type="ECO:0000256" key="2">
    <source>
        <dbReference type="SAM" id="Phobius"/>
    </source>
</evidence>
<protein>
    <recommendedName>
        <fullName evidence="3">Prepilin type IV endopeptidase peptidase domain-containing protein</fullName>
    </recommendedName>
</protein>
<dbReference type="PANTHER" id="PTHR30487:SF0">
    <property type="entry name" value="PREPILIN LEADER PEPTIDASE_N-METHYLTRANSFERASE-RELATED"/>
    <property type="match status" value="1"/>
</dbReference>
<dbReference type="GO" id="GO:0006465">
    <property type="term" value="P:signal peptide processing"/>
    <property type="evidence" value="ECO:0007669"/>
    <property type="project" value="TreeGrafter"/>
</dbReference>